<dbReference type="InParanoid" id="B9HQI7"/>
<reference evidence="2 3" key="1">
    <citation type="journal article" date="2006" name="Science">
        <title>The genome of black cottonwood, Populus trichocarpa (Torr. &amp; Gray).</title>
        <authorList>
            <person name="Tuskan G.A."/>
            <person name="Difazio S."/>
            <person name="Jansson S."/>
            <person name="Bohlmann J."/>
            <person name="Grigoriev I."/>
            <person name="Hellsten U."/>
            <person name="Putnam N."/>
            <person name="Ralph S."/>
            <person name="Rombauts S."/>
            <person name="Salamov A."/>
            <person name="Schein J."/>
            <person name="Sterck L."/>
            <person name="Aerts A."/>
            <person name="Bhalerao R.R."/>
            <person name="Bhalerao R.P."/>
            <person name="Blaudez D."/>
            <person name="Boerjan W."/>
            <person name="Brun A."/>
            <person name="Brunner A."/>
            <person name="Busov V."/>
            <person name="Campbell M."/>
            <person name="Carlson J."/>
            <person name="Chalot M."/>
            <person name="Chapman J."/>
            <person name="Chen G.L."/>
            <person name="Cooper D."/>
            <person name="Coutinho P.M."/>
            <person name="Couturier J."/>
            <person name="Covert S."/>
            <person name="Cronk Q."/>
            <person name="Cunningham R."/>
            <person name="Davis J."/>
            <person name="Degroeve S."/>
            <person name="Dejardin A."/>
            <person name="Depamphilis C."/>
            <person name="Detter J."/>
            <person name="Dirks B."/>
            <person name="Dubchak I."/>
            <person name="Duplessis S."/>
            <person name="Ehlting J."/>
            <person name="Ellis B."/>
            <person name="Gendler K."/>
            <person name="Goodstein D."/>
            <person name="Gribskov M."/>
            <person name="Grimwood J."/>
            <person name="Groover A."/>
            <person name="Gunter L."/>
            <person name="Hamberger B."/>
            <person name="Heinze B."/>
            <person name="Helariutta Y."/>
            <person name="Henrissat B."/>
            <person name="Holligan D."/>
            <person name="Holt R."/>
            <person name="Huang W."/>
            <person name="Islam-Faridi N."/>
            <person name="Jones S."/>
            <person name="Jones-Rhoades M."/>
            <person name="Jorgensen R."/>
            <person name="Joshi C."/>
            <person name="Kangasjarvi J."/>
            <person name="Karlsson J."/>
            <person name="Kelleher C."/>
            <person name="Kirkpatrick R."/>
            <person name="Kirst M."/>
            <person name="Kohler A."/>
            <person name="Kalluri U."/>
            <person name="Larimer F."/>
            <person name="Leebens-Mack J."/>
            <person name="Leple J.C."/>
            <person name="Locascio P."/>
            <person name="Lou Y."/>
            <person name="Lucas S."/>
            <person name="Martin F."/>
            <person name="Montanini B."/>
            <person name="Napoli C."/>
            <person name="Nelson D.R."/>
            <person name="Nelson C."/>
            <person name="Nieminen K."/>
            <person name="Nilsson O."/>
            <person name="Pereda V."/>
            <person name="Peter G."/>
            <person name="Philippe R."/>
            <person name="Pilate G."/>
            <person name="Poliakov A."/>
            <person name="Razumovskaya J."/>
            <person name="Richardson P."/>
            <person name="Rinaldi C."/>
            <person name="Ritland K."/>
            <person name="Rouze P."/>
            <person name="Ryaboy D."/>
            <person name="Schmutz J."/>
            <person name="Schrader J."/>
            <person name="Segerman B."/>
            <person name="Shin H."/>
            <person name="Siddiqui A."/>
            <person name="Sterky F."/>
            <person name="Terry A."/>
            <person name="Tsai C.J."/>
            <person name="Uberbacher E."/>
            <person name="Unneberg P."/>
            <person name="Vahala J."/>
            <person name="Wall K."/>
            <person name="Wessler S."/>
            <person name="Yang G."/>
            <person name="Yin T."/>
            <person name="Douglas C."/>
            <person name="Marra M."/>
            <person name="Sandberg G."/>
            <person name="Van de Peer Y."/>
            <person name="Rokhsar D."/>
        </authorList>
    </citation>
    <scope>NUCLEOTIDE SEQUENCE [LARGE SCALE GENOMIC DNA]</scope>
    <source>
        <strain evidence="3">cv. Nisqually</strain>
    </source>
</reference>
<feature type="compositionally biased region" description="Basic and acidic residues" evidence="1">
    <location>
        <begin position="96"/>
        <end position="116"/>
    </location>
</feature>
<feature type="region of interest" description="Disordered" evidence="1">
    <location>
        <begin position="1"/>
        <end position="31"/>
    </location>
</feature>
<keyword evidence="3" id="KW-1185">Reference proteome</keyword>
<dbReference type="Proteomes" id="UP000006729">
    <property type="component" value="Chromosome 9"/>
</dbReference>
<proteinExistence type="predicted"/>
<dbReference type="HOGENOM" id="CLU_2101111_0_0_1"/>
<gene>
    <name evidence="2" type="ORF">POPTR_009G152400</name>
</gene>
<evidence type="ECO:0000256" key="1">
    <source>
        <dbReference type="SAM" id="MobiDB-lite"/>
    </source>
</evidence>
<dbReference type="EMBL" id="CM009298">
    <property type="protein sequence ID" value="PNT21514.1"/>
    <property type="molecule type" value="Genomic_DNA"/>
</dbReference>
<name>B9HQI7_POPTR</name>
<organism evidence="2 3">
    <name type="scientific">Populus trichocarpa</name>
    <name type="common">Western balsam poplar</name>
    <name type="synonym">Populus balsamifera subsp. trichocarpa</name>
    <dbReference type="NCBI Taxonomy" id="3694"/>
    <lineage>
        <taxon>Eukaryota</taxon>
        <taxon>Viridiplantae</taxon>
        <taxon>Streptophyta</taxon>
        <taxon>Embryophyta</taxon>
        <taxon>Tracheophyta</taxon>
        <taxon>Spermatophyta</taxon>
        <taxon>Magnoliopsida</taxon>
        <taxon>eudicotyledons</taxon>
        <taxon>Gunneridae</taxon>
        <taxon>Pentapetalae</taxon>
        <taxon>rosids</taxon>
        <taxon>fabids</taxon>
        <taxon>Malpighiales</taxon>
        <taxon>Salicaceae</taxon>
        <taxon>Saliceae</taxon>
        <taxon>Populus</taxon>
    </lineage>
</organism>
<accession>B9HQI7</accession>
<feature type="compositionally biased region" description="Basic and acidic residues" evidence="1">
    <location>
        <begin position="9"/>
        <end position="18"/>
    </location>
</feature>
<sequence>MSHQLAAWEMERHEEIPSRKPPNNITGGKKRRKQICRCLFKNAEFFGIFSWNYEVKAKWTWKARNGKISSLDMPSMPQKLSLPSHLAVKQTPPCTQRREHQKPGRSSEKKPAMKTL</sequence>
<evidence type="ECO:0000313" key="2">
    <source>
        <dbReference type="EMBL" id="PNT21514.1"/>
    </source>
</evidence>
<protein>
    <submittedName>
        <fullName evidence="2">Uncharacterized protein</fullName>
    </submittedName>
</protein>
<dbReference type="AlphaFoldDB" id="B9HQI7"/>
<evidence type="ECO:0000313" key="3">
    <source>
        <dbReference type="Proteomes" id="UP000006729"/>
    </source>
</evidence>
<feature type="region of interest" description="Disordered" evidence="1">
    <location>
        <begin position="72"/>
        <end position="116"/>
    </location>
</feature>